<feature type="transmembrane region" description="Helical" evidence="6">
    <location>
        <begin position="59"/>
        <end position="81"/>
    </location>
</feature>
<feature type="transmembrane region" description="Helical" evidence="6">
    <location>
        <begin position="93"/>
        <end position="112"/>
    </location>
</feature>
<dbReference type="GO" id="GO:0006820">
    <property type="term" value="P:monoatomic anion transport"/>
    <property type="evidence" value="ECO:0007669"/>
    <property type="project" value="InterPro"/>
</dbReference>
<name>A0A1E1KNN8_9HELO</name>
<accession>A0A1E1KNN8</accession>
<feature type="compositionally biased region" description="Gly residues" evidence="5">
    <location>
        <begin position="372"/>
        <end position="384"/>
    </location>
</feature>
<evidence type="ECO:0000313" key="8">
    <source>
        <dbReference type="EMBL" id="CZS99625.1"/>
    </source>
</evidence>
<dbReference type="AlphaFoldDB" id="A0A1E1KNN8"/>
<dbReference type="EMBL" id="FJUX01000042">
    <property type="protein sequence ID" value="CZS99625.1"/>
    <property type="molecule type" value="Genomic_DNA"/>
</dbReference>
<evidence type="ECO:0000313" key="9">
    <source>
        <dbReference type="Proteomes" id="UP000178912"/>
    </source>
</evidence>
<dbReference type="OrthoDB" id="1735926at2759"/>
<feature type="region of interest" description="Disordered" evidence="5">
    <location>
        <begin position="350"/>
        <end position="384"/>
    </location>
</feature>
<sequence length="384" mass="42835">MPPGCTTSSRSPEPTPEPMQYVTTFSADILSLLNSIIYFHKAVQELQRKHAQVSLASFLYSVIGAIGTFLLAVFLSTANSWKPLFHRYIRMGLAEYAVAISIILFIGMPNIGELASMDKQTLVVQTSFRPPTPDRTTFFVEFWKLPIGWIFLSIIPGAIIIVLFFFDHEKSSIICTLDRDTTREKCLLPQAPLNSESLMHTVRTEVVTTDPEGGERETVIKEREEVYEQRWSPFLQSALILAFICPPLQHVLGLTPTSVLVGLFLFKGEQSLASNPILHRFAYTLTLSEEDLPKLPRGVTCKAAPAFPVLIIALVPVRLWCGEWIWGRETLRWVDCWGFRKGGLQDEVVKEGRGDGLDDERGEEDGNCENVKGGGNEGLGSGMV</sequence>
<evidence type="ECO:0000256" key="4">
    <source>
        <dbReference type="ARBA" id="ARBA00023136"/>
    </source>
</evidence>
<comment type="subcellular location">
    <subcellularLocation>
        <location evidence="1">Membrane</location>
        <topology evidence="1">Multi-pass membrane protein</topology>
    </subcellularLocation>
</comment>
<gene>
    <name evidence="8" type="ORF">RAG0_07955</name>
</gene>
<organism evidence="8 9">
    <name type="scientific">Rhynchosporium agropyri</name>
    <dbReference type="NCBI Taxonomy" id="914238"/>
    <lineage>
        <taxon>Eukaryota</taxon>
        <taxon>Fungi</taxon>
        <taxon>Dikarya</taxon>
        <taxon>Ascomycota</taxon>
        <taxon>Pezizomycotina</taxon>
        <taxon>Leotiomycetes</taxon>
        <taxon>Helotiales</taxon>
        <taxon>Ploettnerulaceae</taxon>
        <taxon>Rhynchosporium</taxon>
    </lineage>
</organism>
<dbReference type="GO" id="GO:0000324">
    <property type="term" value="C:fungal-type vacuole"/>
    <property type="evidence" value="ECO:0007669"/>
    <property type="project" value="TreeGrafter"/>
</dbReference>
<evidence type="ECO:0000256" key="5">
    <source>
        <dbReference type="SAM" id="MobiDB-lite"/>
    </source>
</evidence>
<feature type="domain" description="Bicarbonate transporter-like transmembrane" evidence="7">
    <location>
        <begin position="53"/>
        <end position="174"/>
    </location>
</feature>
<keyword evidence="4 6" id="KW-0472">Membrane</keyword>
<dbReference type="GO" id="GO:0005452">
    <property type="term" value="F:solute:inorganic anion antiporter activity"/>
    <property type="evidence" value="ECO:0007669"/>
    <property type="project" value="InterPro"/>
</dbReference>
<dbReference type="InterPro" id="IPR011531">
    <property type="entry name" value="HCO3_transpt-like_TM_dom"/>
</dbReference>
<dbReference type="PANTHER" id="PTHR11453">
    <property type="entry name" value="ANION EXCHANGE PROTEIN"/>
    <property type="match status" value="1"/>
</dbReference>
<dbReference type="Proteomes" id="UP000178912">
    <property type="component" value="Unassembled WGS sequence"/>
</dbReference>
<feature type="transmembrane region" description="Helical" evidence="6">
    <location>
        <begin position="21"/>
        <end position="39"/>
    </location>
</feature>
<dbReference type="GO" id="GO:0080139">
    <property type="term" value="F:borate efflux transmembrane transporter activity"/>
    <property type="evidence" value="ECO:0007669"/>
    <property type="project" value="TreeGrafter"/>
</dbReference>
<dbReference type="GO" id="GO:0050801">
    <property type="term" value="P:monoatomic ion homeostasis"/>
    <property type="evidence" value="ECO:0007669"/>
    <property type="project" value="TreeGrafter"/>
</dbReference>
<proteinExistence type="predicted"/>
<evidence type="ECO:0000256" key="2">
    <source>
        <dbReference type="ARBA" id="ARBA00022692"/>
    </source>
</evidence>
<reference evidence="9" key="1">
    <citation type="submission" date="2016-03" db="EMBL/GenBank/DDBJ databases">
        <authorList>
            <person name="Guldener U."/>
        </authorList>
    </citation>
    <scope>NUCLEOTIDE SEQUENCE [LARGE SCALE GENOMIC DNA]</scope>
    <source>
        <strain evidence="9">04CH-RAC-A.6.1</strain>
    </source>
</reference>
<feature type="transmembrane region" description="Helical" evidence="6">
    <location>
        <begin position="147"/>
        <end position="166"/>
    </location>
</feature>
<keyword evidence="9" id="KW-1185">Reference proteome</keyword>
<evidence type="ECO:0000256" key="3">
    <source>
        <dbReference type="ARBA" id="ARBA00022989"/>
    </source>
</evidence>
<dbReference type="InterPro" id="IPR003020">
    <property type="entry name" value="HCO3_transpt_euk"/>
</dbReference>
<dbReference type="PANTHER" id="PTHR11453:SF82">
    <property type="entry name" value="BORON TRANSPORTER 1"/>
    <property type="match status" value="1"/>
</dbReference>
<evidence type="ECO:0000259" key="7">
    <source>
        <dbReference type="Pfam" id="PF00955"/>
    </source>
</evidence>
<feature type="compositionally biased region" description="Acidic residues" evidence="5">
    <location>
        <begin position="357"/>
        <end position="367"/>
    </location>
</feature>
<keyword evidence="2 6" id="KW-0812">Transmembrane</keyword>
<protein>
    <submittedName>
        <fullName evidence="8">Related to human band 3 anion transport protein</fullName>
    </submittedName>
</protein>
<evidence type="ECO:0000256" key="6">
    <source>
        <dbReference type="SAM" id="Phobius"/>
    </source>
</evidence>
<evidence type="ECO:0000256" key="1">
    <source>
        <dbReference type="ARBA" id="ARBA00004141"/>
    </source>
</evidence>
<dbReference type="GO" id="GO:0005886">
    <property type="term" value="C:plasma membrane"/>
    <property type="evidence" value="ECO:0007669"/>
    <property type="project" value="TreeGrafter"/>
</dbReference>
<dbReference type="Pfam" id="PF00955">
    <property type="entry name" value="HCO3_cotransp"/>
    <property type="match status" value="1"/>
</dbReference>
<keyword evidence="3 6" id="KW-1133">Transmembrane helix</keyword>